<dbReference type="InterPro" id="IPR020845">
    <property type="entry name" value="AMP-binding_CS"/>
</dbReference>
<keyword evidence="2" id="KW-0597">Phosphoprotein</keyword>
<dbReference type="Proteomes" id="UP000800096">
    <property type="component" value="Unassembled WGS sequence"/>
</dbReference>
<dbReference type="PANTHER" id="PTHR45527">
    <property type="entry name" value="NONRIBOSOMAL PEPTIDE SYNTHETASE"/>
    <property type="match status" value="1"/>
</dbReference>
<keyword evidence="3" id="KW-0436">Ligase</keyword>
<accession>A0A6A5QBP9</accession>
<dbReference type="InterPro" id="IPR000873">
    <property type="entry name" value="AMP-dep_synth/lig_dom"/>
</dbReference>
<dbReference type="InterPro" id="IPR045851">
    <property type="entry name" value="AMP-bd_C_sf"/>
</dbReference>
<dbReference type="InterPro" id="IPR023213">
    <property type="entry name" value="CAT-like_dom_sf"/>
</dbReference>
<dbReference type="InterPro" id="IPR036736">
    <property type="entry name" value="ACP-like_sf"/>
</dbReference>
<dbReference type="GO" id="GO:0031177">
    <property type="term" value="F:phosphopantetheine binding"/>
    <property type="evidence" value="ECO:0007669"/>
    <property type="project" value="TreeGrafter"/>
</dbReference>
<dbReference type="Pfam" id="PF00550">
    <property type="entry name" value="PP-binding"/>
    <property type="match status" value="1"/>
</dbReference>
<sequence length="1031" mass="113220">MALSAKLSGAYVARHTLDLPAALGVPQFQDAWETVVQAHAALRTRIVEVDGLGMVQAVLGGPLQWQTPQDRDRYLALDEQRPMRMGDPLARHAVVQSNDHAAPFQYVLTIHHAIYDGLSLPILLQDLNHVLQGAGIVPRHQFNSFIRHVLAMNKGDAQQFWKSQLSTADPAIFPALPSETYSPLANTFFRHRIGLQPKTPSDFTTASLLKAAWGLLQARYNDSLQAVFGCAVSGRISPVSGVQDIVGPVLATVPVKMDLDQQQLVQDFLRGIHNQYIAMIPFQDYGLQNIARLGGGAAAACNFQTLLVIQPADSPLAKDTLIKPFSAPRGNFTTVALSLECSLSAESVDLCCHFDNAILNQAQVQRMVQQFEHLVLQLNRKQQCRLSDIDLISPQDMSDVLRWNQMIPEFFQDCVHHLIEKQTARQPNAPAVCSWDGDLTYAELDHSSSKLAVHLLDTGIGPEHVVPTCFEKSMWAIVAMLGIMKAGGAFVALDPDAPYSRLVMITREVGARVMVCSKEQLRRFPDLVDRAVTIGPDFDTFVTNRPMPVPLPVAVTPTGAAYVVFTSGSTGTPKGIVMEHQAFCTSALSHKEGLQMRNRVLQFASYTFDVSIVEILSTLIHGGCVCVPSEEERRGHITEAIARMKANWAVLTPSFLRTVDPCSVPSLETLCMAGEAISTTLIGTWAPYVHLVNGYGPSECCVASSNRNVMIGSDPRNIGTAIGAACWVVDPDNHHKLSPVGCVGELLVEGHTLARHYLNQAEKTAEAFIPRPAWLPWDRCGRLYKTGDLVQYMPDGSMLFLGRKDTQVKIRGQRVELGEIEHNISTHDNVALAVVACPKTGVYSNKLVAIIEPSKVVHYTGTGIHPLSEEILDNIGFDVSVISHHAVQTLPAHMVPAVWIVIEKMPTLPSTKVDRRLVDMWLAKVSSDLQSAMSPLPKVTPYLPEIQDTEEIAVAISNKIAASIDRDDNPTRTSLHRRDFNIASVGMDSIEVIRLVNFIEQSYHVKVSVAAILNEQTTVRSLANLIIEKIE</sequence>
<dbReference type="CDD" id="cd05918">
    <property type="entry name" value="A_NRPS_SidN3_like"/>
    <property type="match status" value="1"/>
</dbReference>
<dbReference type="Gene3D" id="3.30.300.30">
    <property type="match status" value="1"/>
</dbReference>
<dbReference type="Gene3D" id="1.10.1200.10">
    <property type="entry name" value="ACP-like"/>
    <property type="match status" value="1"/>
</dbReference>
<dbReference type="EMBL" id="ML979141">
    <property type="protein sequence ID" value="KAF1912206.1"/>
    <property type="molecule type" value="Genomic_DNA"/>
</dbReference>
<evidence type="ECO:0000313" key="6">
    <source>
        <dbReference type="Proteomes" id="UP000800096"/>
    </source>
</evidence>
<dbReference type="OrthoDB" id="416786at2759"/>
<reference evidence="5" key="1">
    <citation type="journal article" date="2020" name="Stud. Mycol.">
        <title>101 Dothideomycetes genomes: a test case for predicting lifestyles and emergence of pathogens.</title>
        <authorList>
            <person name="Haridas S."/>
            <person name="Albert R."/>
            <person name="Binder M."/>
            <person name="Bloem J."/>
            <person name="Labutti K."/>
            <person name="Salamov A."/>
            <person name="Andreopoulos B."/>
            <person name="Baker S."/>
            <person name="Barry K."/>
            <person name="Bills G."/>
            <person name="Bluhm B."/>
            <person name="Cannon C."/>
            <person name="Castanera R."/>
            <person name="Culley D."/>
            <person name="Daum C."/>
            <person name="Ezra D."/>
            <person name="Gonzalez J."/>
            <person name="Henrissat B."/>
            <person name="Kuo A."/>
            <person name="Liang C."/>
            <person name="Lipzen A."/>
            <person name="Lutzoni F."/>
            <person name="Magnuson J."/>
            <person name="Mondo S."/>
            <person name="Nolan M."/>
            <person name="Ohm R."/>
            <person name="Pangilinan J."/>
            <person name="Park H.-J."/>
            <person name="Ramirez L."/>
            <person name="Alfaro M."/>
            <person name="Sun H."/>
            <person name="Tritt A."/>
            <person name="Yoshinaga Y."/>
            <person name="Zwiers L.-H."/>
            <person name="Turgeon B."/>
            <person name="Goodwin S."/>
            <person name="Spatafora J."/>
            <person name="Crous P."/>
            <person name="Grigoriev I."/>
        </authorList>
    </citation>
    <scope>NUCLEOTIDE SEQUENCE</scope>
    <source>
        <strain evidence="5">HMLAC05119</strain>
    </source>
</reference>
<dbReference type="SUPFAM" id="SSF52777">
    <property type="entry name" value="CoA-dependent acyltransferases"/>
    <property type="match status" value="2"/>
</dbReference>
<dbReference type="FunFam" id="3.40.50.12780:FF:000014">
    <property type="entry name" value="Nonribosomal peptide synthetase 1"/>
    <property type="match status" value="1"/>
</dbReference>
<keyword evidence="1" id="KW-0596">Phosphopantetheine</keyword>
<evidence type="ECO:0000259" key="4">
    <source>
        <dbReference type="PROSITE" id="PS50075"/>
    </source>
</evidence>
<dbReference type="InterPro" id="IPR042099">
    <property type="entry name" value="ANL_N_sf"/>
</dbReference>
<dbReference type="InterPro" id="IPR009081">
    <property type="entry name" value="PP-bd_ACP"/>
</dbReference>
<evidence type="ECO:0000313" key="5">
    <source>
        <dbReference type="EMBL" id="KAF1912206.1"/>
    </source>
</evidence>
<dbReference type="GO" id="GO:0016874">
    <property type="term" value="F:ligase activity"/>
    <property type="evidence" value="ECO:0007669"/>
    <property type="project" value="UniProtKB-KW"/>
</dbReference>
<dbReference type="SUPFAM" id="SSF47336">
    <property type="entry name" value="ACP-like"/>
    <property type="match status" value="1"/>
</dbReference>
<evidence type="ECO:0000256" key="3">
    <source>
        <dbReference type="ARBA" id="ARBA00022598"/>
    </source>
</evidence>
<evidence type="ECO:0000256" key="1">
    <source>
        <dbReference type="ARBA" id="ARBA00022450"/>
    </source>
</evidence>
<dbReference type="FunFam" id="3.30.300.30:FF:000015">
    <property type="entry name" value="Nonribosomal peptide synthase SidD"/>
    <property type="match status" value="1"/>
</dbReference>
<dbReference type="GO" id="GO:0005737">
    <property type="term" value="C:cytoplasm"/>
    <property type="evidence" value="ECO:0007669"/>
    <property type="project" value="TreeGrafter"/>
</dbReference>
<dbReference type="CDD" id="cd19545">
    <property type="entry name" value="FUM14_C_NRPS-like"/>
    <property type="match status" value="1"/>
</dbReference>
<protein>
    <recommendedName>
        <fullName evidence="4">Carrier domain-containing protein</fullName>
    </recommendedName>
</protein>
<name>A0A6A5QBP9_AMPQU</name>
<dbReference type="AlphaFoldDB" id="A0A6A5QBP9"/>
<dbReference type="Gene3D" id="3.40.50.12780">
    <property type="entry name" value="N-terminal domain of ligase-like"/>
    <property type="match status" value="1"/>
</dbReference>
<evidence type="ECO:0000256" key="2">
    <source>
        <dbReference type="ARBA" id="ARBA00022553"/>
    </source>
</evidence>
<proteinExistence type="predicted"/>
<dbReference type="Gene3D" id="3.30.559.10">
    <property type="entry name" value="Chloramphenicol acetyltransferase-like domain"/>
    <property type="match status" value="1"/>
</dbReference>
<dbReference type="GO" id="GO:0044550">
    <property type="term" value="P:secondary metabolite biosynthetic process"/>
    <property type="evidence" value="ECO:0007669"/>
    <property type="project" value="TreeGrafter"/>
</dbReference>
<dbReference type="Pfam" id="PF00668">
    <property type="entry name" value="Condensation"/>
    <property type="match status" value="1"/>
</dbReference>
<dbReference type="Gene3D" id="3.30.559.30">
    <property type="entry name" value="Nonribosomal peptide synthetase, condensation domain"/>
    <property type="match status" value="1"/>
</dbReference>
<organism evidence="5 6">
    <name type="scientific">Ampelomyces quisqualis</name>
    <name type="common">Powdery mildew agent</name>
    <dbReference type="NCBI Taxonomy" id="50730"/>
    <lineage>
        <taxon>Eukaryota</taxon>
        <taxon>Fungi</taxon>
        <taxon>Dikarya</taxon>
        <taxon>Ascomycota</taxon>
        <taxon>Pezizomycotina</taxon>
        <taxon>Dothideomycetes</taxon>
        <taxon>Pleosporomycetidae</taxon>
        <taxon>Pleosporales</taxon>
        <taxon>Pleosporineae</taxon>
        <taxon>Phaeosphaeriaceae</taxon>
        <taxon>Ampelomyces</taxon>
    </lineage>
</organism>
<dbReference type="InterPro" id="IPR006162">
    <property type="entry name" value="Ppantetheine_attach_site"/>
</dbReference>
<feature type="domain" description="Carrier" evidence="4">
    <location>
        <begin position="947"/>
        <end position="1030"/>
    </location>
</feature>
<dbReference type="SUPFAM" id="SSF56801">
    <property type="entry name" value="Acetyl-CoA synthetase-like"/>
    <property type="match status" value="1"/>
</dbReference>
<dbReference type="Pfam" id="PF00501">
    <property type="entry name" value="AMP-binding"/>
    <property type="match status" value="1"/>
</dbReference>
<dbReference type="NCBIfam" id="TIGR01733">
    <property type="entry name" value="AA-adenyl-dom"/>
    <property type="match status" value="1"/>
</dbReference>
<keyword evidence="6" id="KW-1185">Reference proteome</keyword>
<dbReference type="InterPro" id="IPR001242">
    <property type="entry name" value="Condensation_dom"/>
</dbReference>
<dbReference type="PROSITE" id="PS00012">
    <property type="entry name" value="PHOSPHOPANTETHEINE"/>
    <property type="match status" value="1"/>
</dbReference>
<dbReference type="PROSITE" id="PS50075">
    <property type="entry name" value="CARRIER"/>
    <property type="match status" value="1"/>
</dbReference>
<gene>
    <name evidence="5" type="ORF">BDU57DRAFT_523612</name>
</gene>
<dbReference type="PROSITE" id="PS00455">
    <property type="entry name" value="AMP_BINDING"/>
    <property type="match status" value="1"/>
</dbReference>
<dbReference type="PANTHER" id="PTHR45527:SF1">
    <property type="entry name" value="FATTY ACID SYNTHASE"/>
    <property type="match status" value="1"/>
</dbReference>
<dbReference type="InterPro" id="IPR010071">
    <property type="entry name" value="AA_adenyl_dom"/>
</dbReference>
<dbReference type="GO" id="GO:0043041">
    <property type="term" value="P:amino acid activation for nonribosomal peptide biosynthetic process"/>
    <property type="evidence" value="ECO:0007669"/>
    <property type="project" value="TreeGrafter"/>
</dbReference>